<name>A0ABD3D2B0_9LAMI</name>
<comment type="caution">
    <text evidence="2">The sequence shown here is derived from an EMBL/GenBank/DDBJ whole genome shotgun (WGS) entry which is preliminary data.</text>
</comment>
<evidence type="ECO:0000313" key="3">
    <source>
        <dbReference type="Proteomes" id="UP001632038"/>
    </source>
</evidence>
<dbReference type="Proteomes" id="UP001632038">
    <property type="component" value="Unassembled WGS sequence"/>
</dbReference>
<gene>
    <name evidence="2" type="ORF">CASFOL_020664</name>
</gene>
<dbReference type="EMBL" id="JAVIJP010000027">
    <property type="protein sequence ID" value="KAL3636117.1"/>
    <property type="molecule type" value="Genomic_DNA"/>
</dbReference>
<accession>A0ABD3D2B0</accession>
<dbReference type="AlphaFoldDB" id="A0ABD3D2B0"/>
<keyword evidence="1" id="KW-0472">Membrane</keyword>
<evidence type="ECO:0000313" key="2">
    <source>
        <dbReference type="EMBL" id="KAL3636117.1"/>
    </source>
</evidence>
<feature type="transmembrane region" description="Helical" evidence="1">
    <location>
        <begin position="61"/>
        <end position="81"/>
    </location>
</feature>
<keyword evidence="1" id="KW-1133">Transmembrane helix</keyword>
<keyword evidence="3" id="KW-1185">Reference proteome</keyword>
<sequence>MATKIEAVVIVLQTLLICGLVNGMFESILGMLRGILIQTVLLIALLRSNWGAPADGPLYRFLNAVGFGCHVYMGVKFFLIIL</sequence>
<organism evidence="2 3">
    <name type="scientific">Castilleja foliolosa</name>
    <dbReference type="NCBI Taxonomy" id="1961234"/>
    <lineage>
        <taxon>Eukaryota</taxon>
        <taxon>Viridiplantae</taxon>
        <taxon>Streptophyta</taxon>
        <taxon>Embryophyta</taxon>
        <taxon>Tracheophyta</taxon>
        <taxon>Spermatophyta</taxon>
        <taxon>Magnoliopsida</taxon>
        <taxon>eudicotyledons</taxon>
        <taxon>Gunneridae</taxon>
        <taxon>Pentapetalae</taxon>
        <taxon>asterids</taxon>
        <taxon>lamiids</taxon>
        <taxon>Lamiales</taxon>
        <taxon>Orobanchaceae</taxon>
        <taxon>Pedicularideae</taxon>
        <taxon>Castillejinae</taxon>
        <taxon>Castilleja</taxon>
    </lineage>
</organism>
<feature type="transmembrane region" description="Helical" evidence="1">
    <location>
        <begin position="31"/>
        <end position="49"/>
    </location>
</feature>
<protein>
    <submittedName>
        <fullName evidence="2">Uncharacterized protein</fullName>
    </submittedName>
</protein>
<feature type="transmembrane region" description="Helical" evidence="1">
    <location>
        <begin position="7"/>
        <end position="25"/>
    </location>
</feature>
<evidence type="ECO:0000256" key="1">
    <source>
        <dbReference type="SAM" id="Phobius"/>
    </source>
</evidence>
<proteinExistence type="predicted"/>
<keyword evidence="1" id="KW-0812">Transmembrane</keyword>
<reference evidence="3" key="1">
    <citation type="journal article" date="2024" name="IScience">
        <title>Strigolactones Initiate the Formation of Haustorium-like Structures in Castilleja.</title>
        <authorList>
            <person name="Buerger M."/>
            <person name="Peterson D."/>
            <person name="Chory J."/>
        </authorList>
    </citation>
    <scope>NUCLEOTIDE SEQUENCE [LARGE SCALE GENOMIC DNA]</scope>
</reference>